<dbReference type="PANTHER" id="PTHR28263">
    <property type="entry name" value="GOLGI TO ER TRAFFIC PROTEIN 2"/>
    <property type="match status" value="1"/>
</dbReference>
<evidence type="ECO:0000256" key="4">
    <source>
        <dbReference type="SAM" id="MobiDB-lite"/>
    </source>
</evidence>
<feature type="region of interest" description="Disordered" evidence="4">
    <location>
        <begin position="1"/>
        <end position="115"/>
    </location>
</feature>
<evidence type="ECO:0000256" key="5">
    <source>
        <dbReference type="SAM" id="Phobius"/>
    </source>
</evidence>
<dbReference type="PANTHER" id="PTHR28263:SF1">
    <property type="entry name" value="GOLGI TO ER TRAFFIC PROTEIN 2"/>
    <property type="match status" value="1"/>
</dbReference>
<evidence type="ECO:0000313" key="6">
    <source>
        <dbReference type="EMBL" id="KAF2760553.1"/>
    </source>
</evidence>
<keyword evidence="7" id="KW-1185">Reference proteome</keyword>
<feature type="compositionally biased region" description="Low complexity" evidence="4">
    <location>
        <begin position="49"/>
        <end position="60"/>
    </location>
</feature>
<feature type="compositionally biased region" description="Polar residues" evidence="4">
    <location>
        <begin position="89"/>
        <end position="108"/>
    </location>
</feature>
<evidence type="ECO:0000313" key="7">
    <source>
        <dbReference type="Proteomes" id="UP000799437"/>
    </source>
</evidence>
<dbReference type="Pfam" id="PF08690">
    <property type="entry name" value="GET2"/>
    <property type="match status" value="1"/>
</dbReference>
<evidence type="ECO:0000256" key="2">
    <source>
        <dbReference type="ARBA" id="ARBA00022989"/>
    </source>
</evidence>
<dbReference type="GeneID" id="54487749"/>
<keyword evidence="3 5" id="KW-0472">Membrane</keyword>
<sequence length="311" mass="32848">MAEPIPADETPNQKQARLRRERRNAKIQAGGSARLAAITSMSGRPAPAPDDAPAASTTPSKSTQVLQHSISHDDDPDEVDISQHHYIPRTTSRPLTPSGRSSPFTGSVNAPGAQDDPQMRMLQQMLGGFDPNAAGGAGAGGDPLAGLPPGMQQMMAAMTGGTGMGGPQETAPVPTTTYVWRIVHAVFALGLAVYIASQTAFTGAKSARRSAQNDGGFGLDDFELVNDVGKRLFWLFATAEVVLQSSRYFLERGALPQSGIFGMLSSVLPEPFSGYVRVVGRYSVIYTTVVADAMVVVFVLGCVAWWRGGIA</sequence>
<organism evidence="6 7">
    <name type="scientific">Pseudovirgaria hyperparasitica</name>
    <dbReference type="NCBI Taxonomy" id="470096"/>
    <lineage>
        <taxon>Eukaryota</taxon>
        <taxon>Fungi</taxon>
        <taxon>Dikarya</taxon>
        <taxon>Ascomycota</taxon>
        <taxon>Pezizomycotina</taxon>
        <taxon>Dothideomycetes</taxon>
        <taxon>Dothideomycetes incertae sedis</taxon>
        <taxon>Acrospermales</taxon>
        <taxon>Acrospermaceae</taxon>
        <taxon>Pseudovirgaria</taxon>
    </lineage>
</organism>
<evidence type="ECO:0008006" key="8">
    <source>
        <dbReference type="Google" id="ProtNLM"/>
    </source>
</evidence>
<dbReference type="GO" id="GO:0006890">
    <property type="term" value="P:retrograde vesicle-mediated transport, Golgi to endoplasmic reticulum"/>
    <property type="evidence" value="ECO:0007669"/>
    <property type="project" value="TreeGrafter"/>
</dbReference>
<reference evidence="6" key="1">
    <citation type="journal article" date="2020" name="Stud. Mycol.">
        <title>101 Dothideomycetes genomes: a test case for predicting lifestyles and emergence of pathogens.</title>
        <authorList>
            <person name="Haridas S."/>
            <person name="Albert R."/>
            <person name="Binder M."/>
            <person name="Bloem J."/>
            <person name="Labutti K."/>
            <person name="Salamov A."/>
            <person name="Andreopoulos B."/>
            <person name="Baker S."/>
            <person name="Barry K."/>
            <person name="Bills G."/>
            <person name="Bluhm B."/>
            <person name="Cannon C."/>
            <person name="Castanera R."/>
            <person name="Culley D."/>
            <person name="Daum C."/>
            <person name="Ezra D."/>
            <person name="Gonzalez J."/>
            <person name="Henrissat B."/>
            <person name="Kuo A."/>
            <person name="Liang C."/>
            <person name="Lipzen A."/>
            <person name="Lutzoni F."/>
            <person name="Magnuson J."/>
            <person name="Mondo S."/>
            <person name="Nolan M."/>
            <person name="Ohm R."/>
            <person name="Pangilinan J."/>
            <person name="Park H.-J."/>
            <person name="Ramirez L."/>
            <person name="Alfaro M."/>
            <person name="Sun H."/>
            <person name="Tritt A."/>
            <person name="Yoshinaga Y."/>
            <person name="Zwiers L.-H."/>
            <person name="Turgeon B."/>
            <person name="Goodwin S."/>
            <person name="Spatafora J."/>
            <person name="Crous P."/>
            <person name="Grigoriev I."/>
        </authorList>
    </citation>
    <scope>NUCLEOTIDE SEQUENCE</scope>
    <source>
        <strain evidence="6">CBS 121739</strain>
    </source>
</reference>
<feature type="transmembrane region" description="Helical" evidence="5">
    <location>
        <begin position="284"/>
        <end position="306"/>
    </location>
</feature>
<gene>
    <name evidence="6" type="ORF">EJ05DRAFT_498512</name>
</gene>
<dbReference type="Proteomes" id="UP000799437">
    <property type="component" value="Unassembled WGS sequence"/>
</dbReference>
<proteinExistence type="predicted"/>
<dbReference type="OrthoDB" id="5393181at2759"/>
<accession>A0A6A6WCX3</accession>
<dbReference type="AlphaFoldDB" id="A0A6A6WCX3"/>
<dbReference type="EMBL" id="ML996568">
    <property type="protein sequence ID" value="KAF2760553.1"/>
    <property type="molecule type" value="Genomic_DNA"/>
</dbReference>
<protein>
    <recommendedName>
        <fullName evidence="8">GET complex, subunit GET2</fullName>
    </recommendedName>
</protein>
<evidence type="ECO:0000256" key="3">
    <source>
        <dbReference type="ARBA" id="ARBA00023136"/>
    </source>
</evidence>
<dbReference type="RefSeq" id="XP_033603004.1">
    <property type="nucleotide sequence ID" value="XM_033746695.1"/>
</dbReference>
<feature type="compositionally biased region" description="Basic residues" evidence="4">
    <location>
        <begin position="16"/>
        <end position="25"/>
    </location>
</feature>
<name>A0A6A6WCX3_9PEZI</name>
<keyword evidence="2 5" id="KW-1133">Transmembrane helix</keyword>
<keyword evidence="1 5" id="KW-0812">Transmembrane</keyword>
<dbReference type="InterPro" id="IPR028143">
    <property type="entry name" value="Get2/sif1"/>
</dbReference>
<evidence type="ECO:0000256" key="1">
    <source>
        <dbReference type="ARBA" id="ARBA00022692"/>
    </source>
</evidence>